<feature type="domain" description="AB hydrolase-1" evidence="3">
    <location>
        <begin position="33"/>
        <end position="171"/>
    </location>
</feature>
<dbReference type="Gene3D" id="3.40.50.1820">
    <property type="entry name" value="alpha/beta hydrolase"/>
    <property type="match status" value="1"/>
</dbReference>
<dbReference type="Pfam" id="PF00561">
    <property type="entry name" value="Abhydrolase_1"/>
    <property type="match status" value="1"/>
</dbReference>
<dbReference type="RefSeq" id="WP_249600904.1">
    <property type="nucleotide sequence ID" value="NZ_JAKHSK010000007.1"/>
</dbReference>
<reference evidence="4" key="1">
    <citation type="submission" date="2022-01" db="EMBL/GenBank/DDBJ databases">
        <title>Genome sequencing of Zunongwangia sp. M21534 genome.</title>
        <authorList>
            <person name="Chen Y."/>
            <person name="Dong C."/>
            <person name="Shao Z."/>
        </authorList>
    </citation>
    <scope>NUCLEOTIDE SEQUENCE</scope>
    <source>
        <strain evidence="4">MCCC M21534</strain>
    </source>
</reference>
<gene>
    <name evidence="4" type="ORF">L1967_06420</name>
</gene>
<dbReference type="PANTHER" id="PTHR22946">
    <property type="entry name" value="DIENELACTONE HYDROLASE DOMAIN-CONTAINING PROTEIN-RELATED"/>
    <property type="match status" value="1"/>
</dbReference>
<dbReference type="InterPro" id="IPR050261">
    <property type="entry name" value="FrsA_esterase"/>
</dbReference>
<protein>
    <submittedName>
        <fullName evidence="4">Alpha/beta hydrolase</fullName>
    </submittedName>
</protein>
<dbReference type="InterPro" id="IPR029058">
    <property type="entry name" value="AB_hydrolase_fold"/>
</dbReference>
<dbReference type="GO" id="GO:0052689">
    <property type="term" value="F:carboxylic ester hydrolase activity"/>
    <property type="evidence" value="ECO:0007669"/>
    <property type="project" value="UniProtKB-ARBA"/>
</dbReference>
<keyword evidence="5" id="KW-1185">Reference proteome</keyword>
<dbReference type="PANTHER" id="PTHR22946:SF9">
    <property type="entry name" value="POLYKETIDE TRANSFERASE AF380"/>
    <property type="match status" value="1"/>
</dbReference>
<evidence type="ECO:0000313" key="4">
    <source>
        <dbReference type="EMBL" id="MCL6217929.1"/>
    </source>
</evidence>
<sequence length="300" mass="34586">MEITRKKNIQIEGKHNKPILCDLFFQDDQKPKPVVIFCHGYKGFKDWGVWDKMAETFAEKGYFFVKFNFSHNGTTPENPTEFLDIEAFGDNNYTIELDDLQSVIDWVLLPDFPDAIQIDVSHINLIGHSRGGAIAIIKAANEKRITRLVTFAAPTDLGSKFPTGKDLEKWEKKGVQYIINTRTKQQLPHHYQFYKNYKENKERFNVKNATKKLEIPHLIAHGSNDTTVSISCSGELFEWSPISKLLLVENANHVFEASHPWEKAELPEKFQYLLDRTFPFIAADVQDLIDEYGDNDDDDN</sequence>
<organism evidence="4 5">
    <name type="scientific">Zunongwangia pacifica</name>
    <dbReference type="NCBI Taxonomy" id="2911062"/>
    <lineage>
        <taxon>Bacteria</taxon>
        <taxon>Pseudomonadati</taxon>
        <taxon>Bacteroidota</taxon>
        <taxon>Flavobacteriia</taxon>
        <taxon>Flavobacteriales</taxon>
        <taxon>Flavobacteriaceae</taxon>
        <taxon>Zunongwangia</taxon>
    </lineage>
</organism>
<dbReference type="SUPFAM" id="SSF53474">
    <property type="entry name" value="alpha/beta-Hydrolases"/>
    <property type="match status" value="1"/>
</dbReference>
<dbReference type="Proteomes" id="UP001139521">
    <property type="component" value="Unassembled WGS sequence"/>
</dbReference>
<dbReference type="AlphaFoldDB" id="A0A9X1ZQ25"/>
<accession>A0A9X1ZQ25</accession>
<name>A0A9X1ZQ25_9FLAO</name>
<comment type="caution">
    <text evidence="4">The sequence shown here is derived from an EMBL/GenBank/DDBJ whole genome shotgun (WGS) entry which is preliminary data.</text>
</comment>
<evidence type="ECO:0000256" key="2">
    <source>
        <dbReference type="ARBA" id="ARBA00038115"/>
    </source>
</evidence>
<evidence type="ECO:0000313" key="5">
    <source>
        <dbReference type="Proteomes" id="UP001139521"/>
    </source>
</evidence>
<keyword evidence="1 4" id="KW-0378">Hydrolase</keyword>
<evidence type="ECO:0000256" key="1">
    <source>
        <dbReference type="ARBA" id="ARBA00022801"/>
    </source>
</evidence>
<dbReference type="EMBL" id="JAKHSK010000007">
    <property type="protein sequence ID" value="MCL6217929.1"/>
    <property type="molecule type" value="Genomic_DNA"/>
</dbReference>
<dbReference type="InterPro" id="IPR000073">
    <property type="entry name" value="AB_hydrolase_1"/>
</dbReference>
<evidence type="ECO:0000259" key="3">
    <source>
        <dbReference type="Pfam" id="PF00561"/>
    </source>
</evidence>
<proteinExistence type="inferred from homology"/>
<comment type="similarity">
    <text evidence="2">Belongs to the AB hydrolase superfamily. FUS2 hydrolase family.</text>
</comment>